<name>A0A2P2QCV5_RHIMU</name>
<protein>
    <submittedName>
        <fullName evidence="3">Uncharacterized protein</fullName>
    </submittedName>
</protein>
<feature type="chain" id="PRO_5015160245" evidence="2">
    <location>
        <begin position="21"/>
        <end position="60"/>
    </location>
</feature>
<keyword evidence="1" id="KW-0472">Membrane</keyword>
<feature type="transmembrane region" description="Helical" evidence="1">
    <location>
        <begin position="36"/>
        <end position="54"/>
    </location>
</feature>
<accession>A0A2P2QCV5</accession>
<reference evidence="3" key="1">
    <citation type="submission" date="2018-02" db="EMBL/GenBank/DDBJ databases">
        <title>Rhizophora mucronata_Transcriptome.</title>
        <authorList>
            <person name="Meera S.P."/>
            <person name="Sreeshan A."/>
            <person name="Augustine A."/>
        </authorList>
    </citation>
    <scope>NUCLEOTIDE SEQUENCE</scope>
    <source>
        <tissue evidence="3">Leaf</tissue>
    </source>
</reference>
<feature type="signal peptide" evidence="2">
    <location>
        <begin position="1"/>
        <end position="20"/>
    </location>
</feature>
<evidence type="ECO:0000256" key="1">
    <source>
        <dbReference type="SAM" id="Phobius"/>
    </source>
</evidence>
<sequence>MGNFFFIFFLSFLVLSSSVSDYLYKPIVPSKVWAFVYLIALAKIHTLLILPLLLTKCMAS</sequence>
<proteinExistence type="predicted"/>
<dbReference type="EMBL" id="GGEC01084243">
    <property type="protein sequence ID" value="MBX64727.1"/>
    <property type="molecule type" value="Transcribed_RNA"/>
</dbReference>
<keyword evidence="2" id="KW-0732">Signal</keyword>
<dbReference type="AlphaFoldDB" id="A0A2P2QCV5"/>
<organism evidence="3">
    <name type="scientific">Rhizophora mucronata</name>
    <name type="common">Asiatic mangrove</name>
    <dbReference type="NCBI Taxonomy" id="61149"/>
    <lineage>
        <taxon>Eukaryota</taxon>
        <taxon>Viridiplantae</taxon>
        <taxon>Streptophyta</taxon>
        <taxon>Embryophyta</taxon>
        <taxon>Tracheophyta</taxon>
        <taxon>Spermatophyta</taxon>
        <taxon>Magnoliopsida</taxon>
        <taxon>eudicotyledons</taxon>
        <taxon>Gunneridae</taxon>
        <taxon>Pentapetalae</taxon>
        <taxon>rosids</taxon>
        <taxon>fabids</taxon>
        <taxon>Malpighiales</taxon>
        <taxon>Rhizophoraceae</taxon>
        <taxon>Rhizophora</taxon>
    </lineage>
</organism>
<evidence type="ECO:0000313" key="3">
    <source>
        <dbReference type="EMBL" id="MBX64727.1"/>
    </source>
</evidence>
<evidence type="ECO:0000256" key="2">
    <source>
        <dbReference type="SAM" id="SignalP"/>
    </source>
</evidence>
<keyword evidence="1" id="KW-0812">Transmembrane</keyword>
<keyword evidence="1" id="KW-1133">Transmembrane helix</keyword>